<name>A0A316EAI0_9BACT</name>
<evidence type="ECO:0000256" key="10">
    <source>
        <dbReference type="ARBA" id="ARBA00023136"/>
    </source>
</evidence>
<keyword evidence="6" id="KW-0851">Voltage-gated channel</keyword>
<feature type="transmembrane region" description="Helical" evidence="12">
    <location>
        <begin position="21"/>
        <end position="44"/>
    </location>
</feature>
<keyword evidence="15" id="KW-1185">Reference proteome</keyword>
<keyword evidence="10 12" id="KW-0472">Membrane</keyword>
<evidence type="ECO:0000256" key="6">
    <source>
        <dbReference type="ARBA" id="ARBA00022882"/>
    </source>
</evidence>
<protein>
    <submittedName>
        <fullName evidence="14">Voltage-gated potassium channel</fullName>
    </submittedName>
</protein>
<dbReference type="Gene3D" id="1.10.287.70">
    <property type="match status" value="1"/>
</dbReference>
<feature type="transmembrane region" description="Helical" evidence="12">
    <location>
        <begin position="95"/>
        <end position="116"/>
    </location>
</feature>
<evidence type="ECO:0000313" key="14">
    <source>
        <dbReference type="EMBL" id="PWK27781.1"/>
    </source>
</evidence>
<feature type="domain" description="Ion transport" evidence="13">
    <location>
        <begin position="24"/>
        <end position="250"/>
    </location>
</feature>
<dbReference type="GO" id="GO:0005249">
    <property type="term" value="F:voltage-gated potassium channel activity"/>
    <property type="evidence" value="ECO:0007669"/>
    <property type="project" value="InterPro"/>
</dbReference>
<dbReference type="InterPro" id="IPR027359">
    <property type="entry name" value="Volt_channel_dom_sf"/>
</dbReference>
<feature type="transmembrane region" description="Helical" evidence="12">
    <location>
        <begin position="219"/>
        <end position="244"/>
    </location>
</feature>
<evidence type="ECO:0000256" key="9">
    <source>
        <dbReference type="ARBA" id="ARBA00023065"/>
    </source>
</evidence>
<evidence type="ECO:0000256" key="4">
    <source>
        <dbReference type="ARBA" id="ARBA00022692"/>
    </source>
</evidence>
<dbReference type="PRINTS" id="PR00169">
    <property type="entry name" value="KCHANNEL"/>
</dbReference>
<sequence>MTSLRKRVHNILEISIRRKSGISFVINLFLTLVIFFNTISIILHTVPSIREKYERFFHEFEIFSVSVFGIEYLLRIWSCVENDKYKHPIKGRLKFVFSVWGLIDLLAILPFFASYFTKDLGFIRILRLLRMLRLFRVSKYFHALIVIQRVIKDKQEELVLSMVFIIFTLIISSSLVYYVEHPAQPEAFSSIPEAMWWGVNNMTTAGYGDLKPITPLGKVLGGIIAILGVSFFALPTGILASGFAEQIREQSERRKIKCPHCGKDFNEHKH</sequence>
<accession>A0A316EAI0</accession>
<keyword evidence="7" id="KW-0630">Potassium</keyword>
<dbReference type="RefSeq" id="WP_109741953.1">
    <property type="nucleotide sequence ID" value="NZ_QGGO01000005.1"/>
</dbReference>
<keyword evidence="2" id="KW-0813">Transport</keyword>
<keyword evidence="5" id="KW-0631">Potassium channel</keyword>
<dbReference type="SUPFAM" id="SSF81324">
    <property type="entry name" value="Voltage-gated potassium channels"/>
    <property type="match status" value="1"/>
</dbReference>
<evidence type="ECO:0000256" key="8">
    <source>
        <dbReference type="ARBA" id="ARBA00022989"/>
    </source>
</evidence>
<dbReference type="GO" id="GO:0008076">
    <property type="term" value="C:voltage-gated potassium channel complex"/>
    <property type="evidence" value="ECO:0007669"/>
    <property type="project" value="InterPro"/>
</dbReference>
<dbReference type="PANTHER" id="PTHR11537:SF254">
    <property type="entry name" value="POTASSIUM VOLTAGE-GATED CHANNEL PROTEIN SHAB"/>
    <property type="match status" value="1"/>
</dbReference>
<feature type="transmembrane region" description="Helical" evidence="12">
    <location>
        <begin position="159"/>
        <end position="179"/>
    </location>
</feature>
<evidence type="ECO:0000256" key="2">
    <source>
        <dbReference type="ARBA" id="ARBA00022448"/>
    </source>
</evidence>
<evidence type="ECO:0000256" key="1">
    <source>
        <dbReference type="ARBA" id="ARBA00004141"/>
    </source>
</evidence>
<dbReference type="GO" id="GO:0001508">
    <property type="term" value="P:action potential"/>
    <property type="evidence" value="ECO:0007669"/>
    <property type="project" value="TreeGrafter"/>
</dbReference>
<dbReference type="Pfam" id="PF00520">
    <property type="entry name" value="Ion_trans"/>
    <property type="match status" value="1"/>
</dbReference>
<evidence type="ECO:0000256" key="3">
    <source>
        <dbReference type="ARBA" id="ARBA00022538"/>
    </source>
</evidence>
<comment type="caution">
    <text evidence="14">The sequence shown here is derived from an EMBL/GenBank/DDBJ whole genome shotgun (WGS) entry which is preliminary data.</text>
</comment>
<evidence type="ECO:0000256" key="11">
    <source>
        <dbReference type="ARBA" id="ARBA00023303"/>
    </source>
</evidence>
<gene>
    <name evidence="14" type="ORF">LV89_01188</name>
</gene>
<evidence type="ECO:0000259" key="13">
    <source>
        <dbReference type="Pfam" id="PF00520"/>
    </source>
</evidence>
<keyword evidence="3" id="KW-0633">Potassium transport</keyword>
<keyword evidence="11 14" id="KW-0407">Ion channel</keyword>
<keyword evidence="8 12" id="KW-1133">Transmembrane helix</keyword>
<keyword evidence="4 12" id="KW-0812">Transmembrane</keyword>
<evidence type="ECO:0000256" key="5">
    <source>
        <dbReference type="ARBA" id="ARBA00022826"/>
    </source>
</evidence>
<evidence type="ECO:0000313" key="15">
    <source>
        <dbReference type="Proteomes" id="UP000245489"/>
    </source>
</evidence>
<dbReference type="AlphaFoldDB" id="A0A316EAI0"/>
<dbReference type="Proteomes" id="UP000245489">
    <property type="component" value="Unassembled WGS sequence"/>
</dbReference>
<comment type="subcellular location">
    <subcellularLocation>
        <location evidence="1">Membrane</location>
        <topology evidence="1">Multi-pass membrane protein</topology>
    </subcellularLocation>
</comment>
<evidence type="ECO:0000256" key="7">
    <source>
        <dbReference type="ARBA" id="ARBA00022958"/>
    </source>
</evidence>
<proteinExistence type="predicted"/>
<evidence type="ECO:0000256" key="12">
    <source>
        <dbReference type="SAM" id="Phobius"/>
    </source>
</evidence>
<keyword evidence="9" id="KW-0406">Ion transport</keyword>
<organism evidence="14 15">
    <name type="scientific">Arcicella aurantiaca</name>
    <dbReference type="NCBI Taxonomy" id="591202"/>
    <lineage>
        <taxon>Bacteria</taxon>
        <taxon>Pseudomonadati</taxon>
        <taxon>Bacteroidota</taxon>
        <taxon>Cytophagia</taxon>
        <taxon>Cytophagales</taxon>
        <taxon>Flectobacillaceae</taxon>
        <taxon>Arcicella</taxon>
    </lineage>
</organism>
<dbReference type="EMBL" id="QGGO01000005">
    <property type="protein sequence ID" value="PWK27781.1"/>
    <property type="molecule type" value="Genomic_DNA"/>
</dbReference>
<dbReference type="Gene3D" id="1.20.120.350">
    <property type="entry name" value="Voltage-gated potassium channels. Chain C"/>
    <property type="match status" value="1"/>
</dbReference>
<dbReference type="OrthoDB" id="9799090at2"/>
<dbReference type="PANTHER" id="PTHR11537">
    <property type="entry name" value="VOLTAGE-GATED POTASSIUM CHANNEL"/>
    <property type="match status" value="1"/>
</dbReference>
<dbReference type="InterPro" id="IPR028325">
    <property type="entry name" value="VG_K_chnl"/>
</dbReference>
<dbReference type="InterPro" id="IPR005821">
    <property type="entry name" value="Ion_trans_dom"/>
</dbReference>
<reference evidence="14 15" key="1">
    <citation type="submission" date="2018-05" db="EMBL/GenBank/DDBJ databases">
        <title>Genomic Encyclopedia of Archaeal and Bacterial Type Strains, Phase II (KMG-II): from individual species to whole genera.</title>
        <authorList>
            <person name="Goeker M."/>
        </authorList>
    </citation>
    <scope>NUCLEOTIDE SEQUENCE [LARGE SCALE GENOMIC DNA]</scope>
    <source>
        <strain evidence="14 15">DSM 22214</strain>
    </source>
</reference>